<evidence type="ECO:0000313" key="2">
    <source>
        <dbReference type="EMBL" id="OXA53942.1"/>
    </source>
</evidence>
<feature type="transmembrane region" description="Helical" evidence="1">
    <location>
        <begin position="310"/>
        <end position="331"/>
    </location>
</feature>
<dbReference type="Proteomes" id="UP000198287">
    <property type="component" value="Unassembled WGS sequence"/>
</dbReference>
<organism evidence="2 3">
    <name type="scientific">Folsomia candida</name>
    <name type="common">Springtail</name>
    <dbReference type="NCBI Taxonomy" id="158441"/>
    <lineage>
        <taxon>Eukaryota</taxon>
        <taxon>Metazoa</taxon>
        <taxon>Ecdysozoa</taxon>
        <taxon>Arthropoda</taxon>
        <taxon>Hexapoda</taxon>
        <taxon>Collembola</taxon>
        <taxon>Entomobryomorpha</taxon>
        <taxon>Isotomoidea</taxon>
        <taxon>Isotomidae</taxon>
        <taxon>Proisotominae</taxon>
        <taxon>Folsomia</taxon>
    </lineage>
</organism>
<feature type="transmembrane region" description="Helical" evidence="1">
    <location>
        <begin position="283"/>
        <end position="303"/>
    </location>
</feature>
<proteinExistence type="predicted"/>
<feature type="transmembrane region" description="Helical" evidence="1">
    <location>
        <begin position="186"/>
        <end position="207"/>
    </location>
</feature>
<feature type="transmembrane region" description="Helical" evidence="1">
    <location>
        <begin position="48"/>
        <end position="68"/>
    </location>
</feature>
<keyword evidence="1" id="KW-0812">Transmembrane</keyword>
<name>A0A226E8N5_FOLCA</name>
<feature type="transmembrane region" description="Helical" evidence="1">
    <location>
        <begin position="369"/>
        <end position="389"/>
    </location>
</feature>
<comment type="caution">
    <text evidence="2">The sequence shown here is derived from an EMBL/GenBank/DDBJ whole genome shotgun (WGS) entry which is preliminary data.</text>
</comment>
<feature type="transmembrane region" description="Helical" evidence="1">
    <location>
        <begin position="219"/>
        <end position="237"/>
    </location>
</feature>
<keyword evidence="3" id="KW-1185">Reference proteome</keyword>
<keyword evidence="1" id="KW-1133">Transmembrane helix</keyword>
<feature type="transmembrane region" description="Helical" evidence="1">
    <location>
        <begin position="88"/>
        <end position="107"/>
    </location>
</feature>
<protein>
    <submittedName>
        <fullName evidence="2">Uncharacterized protein</fullName>
    </submittedName>
</protein>
<dbReference type="EMBL" id="LNIX01000005">
    <property type="protein sequence ID" value="OXA53942.1"/>
    <property type="molecule type" value="Genomic_DNA"/>
</dbReference>
<keyword evidence="1" id="KW-0472">Membrane</keyword>
<reference evidence="2 3" key="1">
    <citation type="submission" date="2015-12" db="EMBL/GenBank/DDBJ databases">
        <title>The genome of Folsomia candida.</title>
        <authorList>
            <person name="Faddeeva A."/>
            <person name="Derks M.F."/>
            <person name="Anvar Y."/>
            <person name="Smit S."/>
            <person name="Van Straalen N."/>
            <person name="Roelofs D."/>
        </authorList>
    </citation>
    <scope>NUCLEOTIDE SEQUENCE [LARGE SCALE GENOMIC DNA]</scope>
    <source>
        <strain evidence="2 3">VU population</strain>
        <tissue evidence="2">Whole body</tissue>
    </source>
</reference>
<evidence type="ECO:0000313" key="3">
    <source>
        <dbReference type="Proteomes" id="UP000198287"/>
    </source>
</evidence>
<sequence>MKPYQLETIRLFNRLYSYKVIFLYRLPIQLIQDGNGVRFIKSDKLAQTITPLVLTTFRFLSIGWAMFIRMANPDVTLAGRFIILAYQWALATEGISFFMFSMIYMGFDYYLVEAGNLTLPLIDKLEKANYCKLSRRPVMIDYITRILMWAGIVLPAPGILILTLLKLNPGYTIIDFVSSKLQVFEAIRGIRLSPIIWLILNILLFLGRYMVQLIVVMDLFRGFILLAIVSFFGIQVFRNLVDFIDSYFDRVTAVGGETDVTHIQIYRQIEIIYRVPEKINKSGAFLALGMIGASAVFFVYALVRLRSENINIFLPFCGFGVVVSVYIQLLICNYGAHVNEKSTNLLGKFKKWVAKVAERKKRKDLVQTVSSLVPLALLVGVGDVTLFTLEKGKKMFVLRQMLDYSMEAILT</sequence>
<feature type="transmembrane region" description="Helical" evidence="1">
    <location>
        <begin position="142"/>
        <end position="166"/>
    </location>
</feature>
<accession>A0A226E8N5</accession>
<dbReference type="AlphaFoldDB" id="A0A226E8N5"/>
<evidence type="ECO:0000256" key="1">
    <source>
        <dbReference type="SAM" id="Phobius"/>
    </source>
</evidence>
<gene>
    <name evidence="2" type="ORF">Fcan01_11128</name>
</gene>